<proteinExistence type="predicted"/>
<name>X1KNQ3_9ZZZZ</name>
<dbReference type="AlphaFoldDB" id="X1KNQ3"/>
<comment type="caution">
    <text evidence="2">The sequence shown here is derived from an EMBL/GenBank/DDBJ whole genome shotgun (WGS) entry which is preliminary data.</text>
</comment>
<sequence>VKASVTLKIRNGFCVTKSNLQVALLRAINIPARYHLAY</sequence>
<dbReference type="Pfam" id="PF01841">
    <property type="entry name" value="Transglut_core"/>
    <property type="match status" value="1"/>
</dbReference>
<feature type="non-terminal residue" evidence="2">
    <location>
        <position position="38"/>
    </location>
</feature>
<dbReference type="SUPFAM" id="SSF54001">
    <property type="entry name" value="Cysteine proteinases"/>
    <property type="match status" value="1"/>
</dbReference>
<dbReference type="EMBL" id="BARU01049664">
    <property type="protein sequence ID" value="GAH95260.1"/>
    <property type="molecule type" value="Genomic_DNA"/>
</dbReference>
<dbReference type="InterPro" id="IPR002931">
    <property type="entry name" value="Transglutaminase-like"/>
</dbReference>
<reference evidence="2" key="1">
    <citation type="journal article" date="2014" name="Front. Microbiol.">
        <title>High frequency of phylogenetically diverse reductive dehalogenase-homologous genes in deep subseafloor sedimentary metagenomes.</title>
        <authorList>
            <person name="Kawai M."/>
            <person name="Futagami T."/>
            <person name="Toyoda A."/>
            <person name="Takaki Y."/>
            <person name="Nishi S."/>
            <person name="Hori S."/>
            <person name="Arai W."/>
            <person name="Tsubouchi T."/>
            <person name="Morono Y."/>
            <person name="Uchiyama I."/>
            <person name="Ito T."/>
            <person name="Fujiyama A."/>
            <person name="Inagaki F."/>
            <person name="Takami H."/>
        </authorList>
    </citation>
    <scope>NUCLEOTIDE SEQUENCE</scope>
    <source>
        <strain evidence="2">Expedition CK06-06</strain>
    </source>
</reference>
<feature type="domain" description="Transglutaminase-like" evidence="1">
    <location>
        <begin position="3"/>
        <end position="37"/>
    </location>
</feature>
<evidence type="ECO:0000259" key="1">
    <source>
        <dbReference type="Pfam" id="PF01841"/>
    </source>
</evidence>
<feature type="non-terminal residue" evidence="2">
    <location>
        <position position="1"/>
    </location>
</feature>
<evidence type="ECO:0000313" key="2">
    <source>
        <dbReference type="EMBL" id="GAH95260.1"/>
    </source>
</evidence>
<dbReference type="Gene3D" id="3.10.620.30">
    <property type="match status" value="1"/>
</dbReference>
<dbReference type="InterPro" id="IPR038765">
    <property type="entry name" value="Papain-like_cys_pep_sf"/>
</dbReference>
<protein>
    <recommendedName>
        <fullName evidence="1">Transglutaminase-like domain-containing protein</fullName>
    </recommendedName>
</protein>
<accession>X1KNQ3</accession>
<organism evidence="2">
    <name type="scientific">marine sediment metagenome</name>
    <dbReference type="NCBI Taxonomy" id="412755"/>
    <lineage>
        <taxon>unclassified sequences</taxon>
        <taxon>metagenomes</taxon>
        <taxon>ecological metagenomes</taxon>
    </lineage>
</organism>
<gene>
    <name evidence="2" type="ORF">S03H2_72952</name>
</gene>